<dbReference type="KEGG" id="dgr:6558574"/>
<evidence type="ECO:0000259" key="1">
    <source>
        <dbReference type="Pfam" id="PF00646"/>
    </source>
</evidence>
<dbReference type="InParanoid" id="B4J296"/>
<dbReference type="eggNOG" id="ENOG502RVP0">
    <property type="taxonomic scope" value="Eukaryota"/>
</dbReference>
<proteinExistence type="predicted"/>
<evidence type="ECO:0000313" key="3">
    <source>
        <dbReference type="Proteomes" id="UP000001070"/>
    </source>
</evidence>
<accession>B4J296</accession>
<organism evidence="3">
    <name type="scientific">Drosophila grimshawi</name>
    <name type="common">Hawaiian fruit fly</name>
    <name type="synonym">Idiomyia grimshawi</name>
    <dbReference type="NCBI Taxonomy" id="7222"/>
    <lineage>
        <taxon>Eukaryota</taxon>
        <taxon>Metazoa</taxon>
        <taxon>Ecdysozoa</taxon>
        <taxon>Arthropoda</taxon>
        <taxon>Hexapoda</taxon>
        <taxon>Insecta</taxon>
        <taxon>Pterygota</taxon>
        <taxon>Neoptera</taxon>
        <taxon>Endopterygota</taxon>
        <taxon>Diptera</taxon>
        <taxon>Brachycera</taxon>
        <taxon>Muscomorpha</taxon>
        <taxon>Ephydroidea</taxon>
        <taxon>Drosophilidae</taxon>
        <taxon>Drosophila</taxon>
        <taxon>Hawaiian Drosophila</taxon>
    </lineage>
</organism>
<dbReference type="Proteomes" id="UP000001070">
    <property type="component" value="Unassembled WGS sequence"/>
</dbReference>
<protein>
    <submittedName>
        <fullName evidence="2">GH17264</fullName>
    </submittedName>
</protein>
<reference evidence="2 3" key="1">
    <citation type="journal article" date="2007" name="Nature">
        <title>Evolution of genes and genomes on the Drosophila phylogeny.</title>
        <authorList>
            <consortium name="Drosophila 12 Genomes Consortium"/>
            <person name="Clark A.G."/>
            <person name="Eisen M.B."/>
            <person name="Smith D.R."/>
            <person name="Bergman C.M."/>
            <person name="Oliver B."/>
            <person name="Markow T.A."/>
            <person name="Kaufman T.C."/>
            <person name="Kellis M."/>
            <person name="Gelbart W."/>
            <person name="Iyer V.N."/>
            <person name="Pollard D.A."/>
            <person name="Sackton T.B."/>
            <person name="Larracuente A.M."/>
            <person name="Singh N.D."/>
            <person name="Abad J.P."/>
            <person name="Abt D.N."/>
            <person name="Adryan B."/>
            <person name="Aguade M."/>
            <person name="Akashi H."/>
            <person name="Anderson W.W."/>
            <person name="Aquadro C.F."/>
            <person name="Ardell D.H."/>
            <person name="Arguello R."/>
            <person name="Artieri C.G."/>
            <person name="Barbash D.A."/>
            <person name="Barker D."/>
            <person name="Barsanti P."/>
            <person name="Batterham P."/>
            <person name="Batzoglou S."/>
            <person name="Begun D."/>
            <person name="Bhutkar A."/>
            <person name="Blanco E."/>
            <person name="Bosak S.A."/>
            <person name="Bradley R.K."/>
            <person name="Brand A.D."/>
            <person name="Brent M.R."/>
            <person name="Brooks A.N."/>
            <person name="Brown R.H."/>
            <person name="Butlin R.K."/>
            <person name="Caggese C."/>
            <person name="Calvi B.R."/>
            <person name="Bernardo de Carvalho A."/>
            <person name="Caspi A."/>
            <person name="Castrezana S."/>
            <person name="Celniker S.E."/>
            <person name="Chang J.L."/>
            <person name="Chapple C."/>
            <person name="Chatterji S."/>
            <person name="Chinwalla A."/>
            <person name="Civetta A."/>
            <person name="Clifton S.W."/>
            <person name="Comeron J.M."/>
            <person name="Costello J.C."/>
            <person name="Coyne J.A."/>
            <person name="Daub J."/>
            <person name="David R.G."/>
            <person name="Delcher A.L."/>
            <person name="Delehaunty K."/>
            <person name="Do C.B."/>
            <person name="Ebling H."/>
            <person name="Edwards K."/>
            <person name="Eickbush T."/>
            <person name="Evans J.D."/>
            <person name="Filipski A."/>
            <person name="Findeiss S."/>
            <person name="Freyhult E."/>
            <person name="Fulton L."/>
            <person name="Fulton R."/>
            <person name="Garcia A.C."/>
            <person name="Gardiner A."/>
            <person name="Garfield D.A."/>
            <person name="Garvin B.E."/>
            <person name="Gibson G."/>
            <person name="Gilbert D."/>
            <person name="Gnerre S."/>
            <person name="Godfrey J."/>
            <person name="Good R."/>
            <person name="Gotea V."/>
            <person name="Gravely B."/>
            <person name="Greenberg A.J."/>
            <person name="Griffiths-Jones S."/>
            <person name="Gross S."/>
            <person name="Guigo R."/>
            <person name="Gustafson E.A."/>
            <person name="Haerty W."/>
            <person name="Hahn M.W."/>
            <person name="Halligan D.L."/>
            <person name="Halpern A.L."/>
            <person name="Halter G.M."/>
            <person name="Han M.V."/>
            <person name="Heger A."/>
            <person name="Hillier L."/>
            <person name="Hinrichs A.S."/>
            <person name="Holmes I."/>
            <person name="Hoskins R.A."/>
            <person name="Hubisz M.J."/>
            <person name="Hultmark D."/>
            <person name="Huntley M.A."/>
            <person name="Jaffe D.B."/>
            <person name="Jagadeeshan S."/>
            <person name="Jeck W.R."/>
            <person name="Johnson J."/>
            <person name="Jones C.D."/>
            <person name="Jordan W.C."/>
            <person name="Karpen G.H."/>
            <person name="Kataoka E."/>
            <person name="Keightley P.D."/>
            <person name="Kheradpour P."/>
            <person name="Kirkness E.F."/>
            <person name="Koerich L.B."/>
            <person name="Kristiansen K."/>
            <person name="Kudrna D."/>
            <person name="Kulathinal R.J."/>
            <person name="Kumar S."/>
            <person name="Kwok R."/>
            <person name="Lander E."/>
            <person name="Langley C.H."/>
            <person name="Lapoint R."/>
            <person name="Lazzaro B.P."/>
            <person name="Lee S.J."/>
            <person name="Levesque L."/>
            <person name="Li R."/>
            <person name="Lin C.F."/>
            <person name="Lin M.F."/>
            <person name="Lindblad-Toh K."/>
            <person name="Llopart A."/>
            <person name="Long M."/>
            <person name="Low L."/>
            <person name="Lozovsky E."/>
            <person name="Lu J."/>
            <person name="Luo M."/>
            <person name="Machado C.A."/>
            <person name="Makalowski W."/>
            <person name="Marzo M."/>
            <person name="Matsuda M."/>
            <person name="Matzkin L."/>
            <person name="McAllister B."/>
            <person name="McBride C.S."/>
            <person name="McKernan B."/>
            <person name="McKernan K."/>
            <person name="Mendez-Lago M."/>
            <person name="Minx P."/>
            <person name="Mollenhauer M.U."/>
            <person name="Montooth K."/>
            <person name="Mount S.M."/>
            <person name="Mu X."/>
            <person name="Myers E."/>
            <person name="Negre B."/>
            <person name="Newfeld S."/>
            <person name="Nielsen R."/>
            <person name="Noor M.A."/>
            <person name="O'Grady P."/>
            <person name="Pachter L."/>
            <person name="Papaceit M."/>
            <person name="Parisi M.J."/>
            <person name="Parisi M."/>
            <person name="Parts L."/>
            <person name="Pedersen J.S."/>
            <person name="Pesole G."/>
            <person name="Phillippy A.M."/>
            <person name="Ponting C.P."/>
            <person name="Pop M."/>
            <person name="Porcelli D."/>
            <person name="Powell J.R."/>
            <person name="Prohaska S."/>
            <person name="Pruitt K."/>
            <person name="Puig M."/>
            <person name="Quesneville H."/>
            <person name="Ram K.R."/>
            <person name="Rand D."/>
            <person name="Rasmussen M.D."/>
            <person name="Reed L.K."/>
            <person name="Reenan R."/>
            <person name="Reily A."/>
            <person name="Remington K.A."/>
            <person name="Rieger T.T."/>
            <person name="Ritchie M.G."/>
            <person name="Robin C."/>
            <person name="Rogers Y.H."/>
            <person name="Rohde C."/>
            <person name="Rozas J."/>
            <person name="Rubenfield M.J."/>
            <person name="Ruiz A."/>
            <person name="Russo S."/>
            <person name="Salzberg S.L."/>
            <person name="Sanchez-Gracia A."/>
            <person name="Saranga D.J."/>
            <person name="Sato H."/>
            <person name="Schaeffer S.W."/>
            <person name="Schatz M.C."/>
            <person name="Schlenke T."/>
            <person name="Schwartz R."/>
            <person name="Segarra C."/>
            <person name="Singh R.S."/>
            <person name="Sirot L."/>
            <person name="Sirota M."/>
            <person name="Sisneros N.B."/>
            <person name="Smith C.D."/>
            <person name="Smith T.F."/>
            <person name="Spieth J."/>
            <person name="Stage D.E."/>
            <person name="Stark A."/>
            <person name="Stephan W."/>
            <person name="Strausberg R.L."/>
            <person name="Strempel S."/>
            <person name="Sturgill D."/>
            <person name="Sutton G."/>
            <person name="Sutton G.G."/>
            <person name="Tao W."/>
            <person name="Teichmann S."/>
            <person name="Tobari Y.N."/>
            <person name="Tomimura Y."/>
            <person name="Tsolas J.M."/>
            <person name="Valente V.L."/>
            <person name="Venter E."/>
            <person name="Venter J.C."/>
            <person name="Vicario S."/>
            <person name="Vieira F.G."/>
            <person name="Vilella A.J."/>
            <person name="Villasante A."/>
            <person name="Walenz B."/>
            <person name="Wang J."/>
            <person name="Wasserman M."/>
            <person name="Watts T."/>
            <person name="Wilson D."/>
            <person name="Wilson R.K."/>
            <person name="Wing R.A."/>
            <person name="Wolfner M.F."/>
            <person name="Wong A."/>
            <person name="Wong G.K."/>
            <person name="Wu C.I."/>
            <person name="Wu G."/>
            <person name="Yamamoto D."/>
            <person name="Yang H.P."/>
            <person name="Yang S.P."/>
            <person name="Yorke J.A."/>
            <person name="Yoshida K."/>
            <person name="Zdobnov E."/>
            <person name="Zhang P."/>
            <person name="Zhang Y."/>
            <person name="Zimin A.V."/>
            <person name="Baldwin J."/>
            <person name="Abdouelleil A."/>
            <person name="Abdulkadir J."/>
            <person name="Abebe A."/>
            <person name="Abera B."/>
            <person name="Abreu J."/>
            <person name="Acer S.C."/>
            <person name="Aftuck L."/>
            <person name="Alexander A."/>
            <person name="An P."/>
            <person name="Anderson E."/>
            <person name="Anderson S."/>
            <person name="Arachi H."/>
            <person name="Azer M."/>
            <person name="Bachantsang P."/>
            <person name="Barry A."/>
            <person name="Bayul T."/>
            <person name="Berlin A."/>
            <person name="Bessette D."/>
            <person name="Bloom T."/>
            <person name="Blye J."/>
            <person name="Boguslavskiy L."/>
            <person name="Bonnet C."/>
            <person name="Boukhgalter B."/>
            <person name="Bourzgui I."/>
            <person name="Brown A."/>
            <person name="Cahill P."/>
            <person name="Channer S."/>
            <person name="Cheshatsang Y."/>
            <person name="Chuda L."/>
            <person name="Citroen M."/>
            <person name="Collymore A."/>
            <person name="Cooke P."/>
            <person name="Costello M."/>
            <person name="D'Aco K."/>
            <person name="Daza R."/>
            <person name="De Haan G."/>
            <person name="DeGray S."/>
            <person name="DeMaso C."/>
            <person name="Dhargay N."/>
            <person name="Dooley K."/>
            <person name="Dooley E."/>
            <person name="Doricent M."/>
            <person name="Dorje P."/>
            <person name="Dorjee K."/>
            <person name="Dupes A."/>
            <person name="Elong R."/>
            <person name="Falk J."/>
            <person name="Farina A."/>
            <person name="Faro S."/>
            <person name="Ferguson D."/>
            <person name="Fisher S."/>
            <person name="Foley C.D."/>
            <person name="Franke A."/>
            <person name="Friedrich D."/>
            <person name="Gadbois L."/>
            <person name="Gearin G."/>
            <person name="Gearin C.R."/>
            <person name="Giannoukos G."/>
            <person name="Goode T."/>
            <person name="Graham J."/>
            <person name="Grandbois E."/>
            <person name="Grewal S."/>
            <person name="Gyaltsen K."/>
            <person name="Hafez N."/>
            <person name="Hagos B."/>
            <person name="Hall J."/>
            <person name="Henson C."/>
            <person name="Hollinger A."/>
            <person name="Honan T."/>
            <person name="Huard M.D."/>
            <person name="Hughes L."/>
            <person name="Hurhula B."/>
            <person name="Husby M.E."/>
            <person name="Kamat A."/>
            <person name="Kanga B."/>
            <person name="Kashin S."/>
            <person name="Khazanovich D."/>
            <person name="Kisner P."/>
            <person name="Lance K."/>
            <person name="Lara M."/>
            <person name="Lee W."/>
            <person name="Lennon N."/>
            <person name="Letendre F."/>
            <person name="LeVine R."/>
            <person name="Lipovsky A."/>
            <person name="Liu X."/>
            <person name="Liu J."/>
            <person name="Liu S."/>
            <person name="Lokyitsang T."/>
            <person name="Lokyitsang Y."/>
            <person name="Lubonja R."/>
            <person name="Lui A."/>
            <person name="MacDonald P."/>
            <person name="Magnisalis V."/>
            <person name="Maru K."/>
            <person name="Matthews C."/>
            <person name="McCusker W."/>
            <person name="McDonough S."/>
            <person name="Mehta T."/>
            <person name="Meldrim J."/>
            <person name="Meneus L."/>
            <person name="Mihai O."/>
            <person name="Mihalev A."/>
            <person name="Mihova T."/>
            <person name="Mittelman R."/>
            <person name="Mlenga V."/>
            <person name="Montmayeur A."/>
            <person name="Mulrain L."/>
            <person name="Navidi A."/>
            <person name="Naylor J."/>
            <person name="Negash T."/>
            <person name="Nguyen T."/>
            <person name="Nguyen N."/>
            <person name="Nicol R."/>
            <person name="Norbu C."/>
            <person name="Norbu N."/>
            <person name="Novod N."/>
            <person name="O'Neill B."/>
            <person name="Osman S."/>
            <person name="Markiewicz E."/>
            <person name="Oyono O.L."/>
            <person name="Patti C."/>
            <person name="Phunkhang P."/>
            <person name="Pierre F."/>
            <person name="Priest M."/>
            <person name="Raghuraman S."/>
            <person name="Rege F."/>
            <person name="Reyes R."/>
            <person name="Rise C."/>
            <person name="Rogov P."/>
            <person name="Ross K."/>
            <person name="Ryan E."/>
            <person name="Settipalli S."/>
            <person name="Shea T."/>
            <person name="Sherpa N."/>
            <person name="Shi L."/>
            <person name="Shih D."/>
            <person name="Sparrow T."/>
            <person name="Spaulding J."/>
            <person name="Stalker J."/>
            <person name="Stange-Thomann N."/>
            <person name="Stavropoulos S."/>
            <person name="Stone C."/>
            <person name="Strader C."/>
            <person name="Tesfaye S."/>
            <person name="Thomson T."/>
            <person name="Thoulutsang Y."/>
            <person name="Thoulutsang D."/>
            <person name="Topham K."/>
            <person name="Topping I."/>
            <person name="Tsamla T."/>
            <person name="Vassiliev H."/>
            <person name="Vo A."/>
            <person name="Wangchuk T."/>
            <person name="Wangdi T."/>
            <person name="Weiand M."/>
            <person name="Wilkinson J."/>
            <person name="Wilson A."/>
            <person name="Yadav S."/>
            <person name="Young G."/>
            <person name="Yu Q."/>
            <person name="Zembek L."/>
            <person name="Zhong D."/>
            <person name="Zimmer A."/>
            <person name="Zwirko Z."/>
            <person name="Jaffe D.B."/>
            <person name="Alvarez P."/>
            <person name="Brockman W."/>
            <person name="Butler J."/>
            <person name="Chin C."/>
            <person name="Gnerre S."/>
            <person name="Grabherr M."/>
            <person name="Kleber M."/>
            <person name="Mauceli E."/>
            <person name="MacCallum I."/>
        </authorList>
    </citation>
    <scope>NUCLEOTIDE SEQUENCE [LARGE SCALE GENOMIC DNA]</scope>
    <source>
        <strain evidence="3">Tucson 15287-2541.00</strain>
    </source>
</reference>
<keyword evidence="3" id="KW-1185">Reference proteome</keyword>
<feature type="domain" description="F-box" evidence="1">
    <location>
        <begin position="6"/>
        <end position="42"/>
    </location>
</feature>
<sequence>MNQVTILDLNDYCLGRVLKYLQIEDHVNFAETCMRFRDVLRDWSCVLYPEFRIEDDTNFKWKLKLFFIICDVIKNLYLTIDPNKMEFPEPDLFYNHIKTMKNLEFFAYKNEEFPTLKRFKVANNEKDLMVNETFSALEHLPKLKSVSVRCASR</sequence>
<dbReference type="InterPro" id="IPR036047">
    <property type="entry name" value="F-box-like_dom_sf"/>
</dbReference>
<evidence type="ECO:0000313" key="2">
    <source>
        <dbReference type="EMBL" id="EDV97047.1"/>
    </source>
</evidence>
<gene>
    <name evidence="2" type="primary">Dgri\GH17264</name>
    <name evidence="2" type="ORF">Dgri_GH17264</name>
</gene>
<dbReference type="PhylomeDB" id="B4J296"/>
<dbReference type="OrthoDB" id="7831775at2759"/>
<dbReference type="EMBL" id="CH916366">
    <property type="protein sequence ID" value="EDV97047.1"/>
    <property type="molecule type" value="Genomic_DNA"/>
</dbReference>
<name>B4J296_DROGR</name>
<dbReference type="HOGENOM" id="CLU_1715153_0_0_1"/>
<dbReference type="AlphaFoldDB" id="B4J296"/>
<dbReference type="InterPro" id="IPR001810">
    <property type="entry name" value="F-box_dom"/>
</dbReference>
<dbReference type="Pfam" id="PF00646">
    <property type="entry name" value="F-box"/>
    <property type="match status" value="1"/>
</dbReference>
<dbReference type="SUPFAM" id="SSF81383">
    <property type="entry name" value="F-box domain"/>
    <property type="match status" value="1"/>
</dbReference>